<dbReference type="Pfam" id="PF13302">
    <property type="entry name" value="Acetyltransf_3"/>
    <property type="match status" value="1"/>
</dbReference>
<gene>
    <name evidence="2" type="ORF">O6P43_003343</name>
</gene>
<reference evidence="2" key="1">
    <citation type="journal article" date="2023" name="Science">
        <title>Elucidation of the pathway for biosynthesis of saponin adjuvants from the soapbark tree.</title>
        <authorList>
            <person name="Reed J."/>
            <person name="Orme A."/>
            <person name="El-Demerdash A."/>
            <person name="Owen C."/>
            <person name="Martin L.B.B."/>
            <person name="Misra R.C."/>
            <person name="Kikuchi S."/>
            <person name="Rejzek M."/>
            <person name="Martin A.C."/>
            <person name="Harkess A."/>
            <person name="Leebens-Mack J."/>
            <person name="Louveau T."/>
            <person name="Stephenson M.J."/>
            <person name="Osbourn A."/>
        </authorList>
    </citation>
    <scope>NUCLEOTIDE SEQUENCE</scope>
    <source>
        <strain evidence="2">S10</strain>
    </source>
</reference>
<dbReference type="Gene3D" id="3.40.630.30">
    <property type="match status" value="1"/>
</dbReference>
<dbReference type="KEGG" id="qsa:O6P43_003343"/>
<dbReference type="AlphaFoldDB" id="A0AAD7QEY7"/>
<accession>A0AAD7QEY7</accession>
<feature type="non-terminal residue" evidence="2">
    <location>
        <position position="1"/>
    </location>
</feature>
<dbReference type="PANTHER" id="PTHR46067:SF11">
    <property type="entry name" value="N-ACETYLTRANSFERASE DOMAIN-CONTAINING PROTEIN"/>
    <property type="match status" value="1"/>
</dbReference>
<dbReference type="PROSITE" id="PS51186">
    <property type="entry name" value="GNAT"/>
    <property type="match status" value="1"/>
</dbReference>
<dbReference type="InterPro" id="IPR000182">
    <property type="entry name" value="GNAT_dom"/>
</dbReference>
<organism evidence="2 3">
    <name type="scientific">Quillaja saponaria</name>
    <name type="common">Soap bark tree</name>
    <dbReference type="NCBI Taxonomy" id="32244"/>
    <lineage>
        <taxon>Eukaryota</taxon>
        <taxon>Viridiplantae</taxon>
        <taxon>Streptophyta</taxon>
        <taxon>Embryophyta</taxon>
        <taxon>Tracheophyta</taxon>
        <taxon>Spermatophyta</taxon>
        <taxon>Magnoliopsida</taxon>
        <taxon>eudicotyledons</taxon>
        <taxon>Gunneridae</taxon>
        <taxon>Pentapetalae</taxon>
        <taxon>rosids</taxon>
        <taxon>fabids</taxon>
        <taxon>Fabales</taxon>
        <taxon>Quillajaceae</taxon>
        <taxon>Quillaja</taxon>
    </lineage>
</organism>
<evidence type="ECO:0000313" key="3">
    <source>
        <dbReference type="Proteomes" id="UP001163823"/>
    </source>
</evidence>
<dbReference type="PANTHER" id="PTHR46067">
    <property type="entry name" value="ACYL-COA N-ACYLTRANSFERASES (NAT) SUPERFAMILY PROTEIN"/>
    <property type="match status" value="1"/>
</dbReference>
<dbReference type="InterPro" id="IPR016181">
    <property type="entry name" value="Acyl_CoA_acyltransferase"/>
</dbReference>
<sequence>TLRPLKISDVDDFLEYAGDANVTRFTRWSGFTSKEEAVSCIKEFCIPHPFCRSICINDHSIGFLMITPQSGDGKCGAILGYALAAAYWGQGIVPRALRMAISEGFKEFPHVVRLEAVIEVENKASQKVLDKIGFYKERILRKYTFNKGQVKDLVMYSLLSTDPICLDS</sequence>
<feature type="domain" description="N-acetyltransferase" evidence="1">
    <location>
        <begin position="1"/>
        <end position="160"/>
    </location>
</feature>
<keyword evidence="3" id="KW-1185">Reference proteome</keyword>
<evidence type="ECO:0000259" key="1">
    <source>
        <dbReference type="PROSITE" id="PS51186"/>
    </source>
</evidence>
<dbReference type="SUPFAM" id="SSF55729">
    <property type="entry name" value="Acyl-CoA N-acyltransferases (Nat)"/>
    <property type="match status" value="1"/>
</dbReference>
<dbReference type="EMBL" id="JARAOO010000002">
    <property type="protein sequence ID" value="KAJ7980015.1"/>
    <property type="molecule type" value="Genomic_DNA"/>
</dbReference>
<protein>
    <submittedName>
        <fullName evidence="2">Acetyltransferase (GNAT) domain protein</fullName>
    </submittedName>
</protein>
<name>A0AAD7QEY7_QUISA</name>
<evidence type="ECO:0000313" key="2">
    <source>
        <dbReference type="EMBL" id="KAJ7980015.1"/>
    </source>
</evidence>
<dbReference type="GO" id="GO:0016747">
    <property type="term" value="F:acyltransferase activity, transferring groups other than amino-acyl groups"/>
    <property type="evidence" value="ECO:0007669"/>
    <property type="project" value="InterPro"/>
</dbReference>
<proteinExistence type="predicted"/>
<dbReference type="Proteomes" id="UP001163823">
    <property type="component" value="Chromosome 2"/>
</dbReference>
<dbReference type="CDD" id="cd04301">
    <property type="entry name" value="NAT_SF"/>
    <property type="match status" value="1"/>
</dbReference>
<comment type="caution">
    <text evidence="2">The sequence shown here is derived from an EMBL/GenBank/DDBJ whole genome shotgun (WGS) entry which is preliminary data.</text>
</comment>